<proteinExistence type="predicted"/>
<dbReference type="RefSeq" id="WP_390352888.1">
    <property type="nucleotide sequence ID" value="NZ_JBHUIZ010000003.1"/>
</dbReference>
<accession>A0ABU5CA90</accession>
<dbReference type="Gene3D" id="3.60.21.10">
    <property type="match status" value="1"/>
</dbReference>
<sequence length="282" mass="31634">MNRRAFLKRAFGSLLTLFGIGGSAYVYAHNIETSMLHVQRETITSPKITSTFSGFKIIQFSDTHIGFQYTLDQFSKLVKRINALEPDLIVFTGDLVDNPDTYTFGNELIHLLQGLRAEYGKLWVYGNHDHGGYGTDILKKVMKQGGFQLLQNSHQAIEKNNDRILIAGIDDVILGKPDVKAALRTTNPDLFTILLAHEPDYADTAAQHPVDVQLSGHSHGGQVRMPFIGSLYTPAYAQKYIQGKHIIERNLTLFVDKGIGTTRLPYRFLCEPEIHVYTLLQG</sequence>
<dbReference type="InterPro" id="IPR004843">
    <property type="entry name" value="Calcineurin-like_PHP"/>
</dbReference>
<dbReference type="InterPro" id="IPR051158">
    <property type="entry name" value="Metallophosphoesterase_sf"/>
</dbReference>
<dbReference type="Proteomes" id="UP001281447">
    <property type="component" value="Unassembled WGS sequence"/>
</dbReference>
<dbReference type="SUPFAM" id="SSF56300">
    <property type="entry name" value="Metallo-dependent phosphatases"/>
    <property type="match status" value="1"/>
</dbReference>
<reference evidence="2 3" key="1">
    <citation type="submission" date="2023-10" db="EMBL/GenBank/DDBJ databases">
        <title>Virgibacillus halophilus 5B73C genome.</title>
        <authorList>
            <person name="Miliotis G."/>
            <person name="Sengupta P."/>
            <person name="Hameed A."/>
            <person name="Chuvochina M."/>
            <person name="Mcdonagh F."/>
            <person name="Simpson A.C."/>
            <person name="Singh N.K."/>
            <person name="Rekha P.D."/>
            <person name="Raman K."/>
            <person name="Hugenholtz P."/>
            <person name="Venkateswaran K."/>
        </authorList>
    </citation>
    <scope>NUCLEOTIDE SEQUENCE [LARGE SCALE GENOMIC DNA]</scope>
    <source>
        <strain evidence="2 3">5B73C</strain>
    </source>
</reference>
<dbReference type="CDD" id="cd07385">
    <property type="entry name" value="MPP_YkuE_C"/>
    <property type="match status" value="1"/>
</dbReference>
<evidence type="ECO:0000259" key="1">
    <source>
        <dbReference type="Pfam" id="PF00149"/>
    </source>
</evidence>
<evidence type="ECO:0000313" key="2">
    <source>
        <dbReference type="EMBL" id="MDY0396228.1"/>
    </source>
</evidence>
<feature type="domain" description="Calcineurin-like phosphoesterase" evidence="1">
    <location>
        <begin position="55"/>
        <end position="220"/>
    </location>
</feature>
<dbReference type="EMBL" id="JAWDIP010000004">
    <property type="protein sequence ID" value="MDY0396228.1"/>
    <property type="molecule type" value="Genomic_DNA"/>
</dbReference>
<evidence type="ECO:0000313" key="3">
    <source>
        <dbReference type="Proteomes" id="UP001281447"/>
    </source>
</evidence>
<dbReference type="PANTHER" id="PTHR31302:SF25">
    <property type="entry name" value="PHOSPHOESTERASE"/>
    <property type="match status" value="1"/>
</dbReference>
<keyword evidence="3" id="KW-1185">Reference proteome</keyword>
<gene>
    <name evidence="2" type="ORF">RWE15_20090</name>
</gene>
<protein>
    <submittedName>
        <fullName evidence="2">Metallophosphoesterase</fullName>
    </submittedName>
</protein>
<comment type="caution">
    <text evidence="2">The sequence shown here is derived from an EMBL/GenBank/DDBJ whole genome shotgun (WGS) entry which is preliminary data.</text>
</comment>
<dbReference type="InterPro" id="IPR029052">
    <property type="entry name" value="Metallo-depent_PP-like"/>
</dbReference>
<dbReference type="PANTHER" id="PTHR31302">
    <property type="entry name" value="TRANSMEMBRANE PROTEIN WITH METALLOPHOSPHOESTERASE DOMAIN-RELATED"/>
    <property type="match status" value="1"/>
</dbReference>
<name>A0ABU5CA90_9BACI</name>
<dbReference type="Pfam" id="PF00149">
    <property type="entry name" value="Metallophos"/>
    <property type="match status" value="1"/>
</dbReference>
<organism evidence="2 3">
    <name type="scientific">Tigheibacillus halophilus</name>
    <dbReference type="NCBI Taxonomy" id="361280"/>
    <lineage>
        <taxon>Bacteria</taxon>
        <taxon>Bacillati</taxon>
        <taxon>Bacillota</taxon>
        <taxon>Bacilli</taxon>
        <taxon>Bacillales</taxon>
        <taxon>Bacillaceae</taxon>
        <taxon>Tigheibacillus</taxon>
    </lineage>
</organism>